<evidence type="ECO:0000313" key="2">
    <source>
        <dbReference type="Proteomes" id="UP001062027"/>
    </source>
</evidence>
<dbReference type="SUPFAM" id="SSF52172">
    <property type="entry name" value="CheY-like"/>
    <property type="match status" value="1"/>
</dbReference>
<name>A0ABT2RB61_9ENTR</name>
<reference evidence="1" key="1">
    <citation type="submission" date="2022-05" db="EMBL/GenBank/DDBJ databases">
        <title>Description of a novel species of Leclercia; Leclercia tamurae and the Proposal for a Novel Genus Silvania gen. nov. Containing Two Novel Species Silvania hatchlandensis sp. nov. and Silvania confinis sp. nov. Isolated from the Rhizosphere of Oak.</title>
        <authorList>
            <person name="Maddock D.W."/>
            <person name="Brady C.L."/>
            <person name="Denman S."/>
            <person name="Arnold D."/>
        </authorList>
    </citation>
    <scope>NUCLEOTIDE SEQUENCE</scope>
    <source>
        <strain evidence="1">H6S3</strain>
    </source>
</reference>
<dbReference type="SUPFAM" id="SSF46894">
    <property type="entry name" value="C-terminal effector domain of the bipartite response regulators"/>
    <property type="match status" value="1"/>
</dbReference>
<keyword evidence="1" id="KW-0238">DNA-binding</keyword>
<accession>A0ABT2RB61</accession>
<organism evidence="1 2">
    <name type="scientific">Leclercia tamurae</name>
    <dbReference type="NCBI Taxonomy" id="2926467"/>
    <lineage>
        <taxon>Bacteria</taxon>
        <taxon>Pseudomonadati</taxon>
        <taxon>Pseudomonadota</taxon>
        <taxon>Gammaproteobacteria</taxon>
        <taxon>Enterobacterales</taxon>
        <taxon>Enterobacteriaceae</taxon>
        <taxon>Leclercia</taxon>
    </lineage>
</organism>
<dbReference type="Gene3D" id="3.40.50.2300">
    <property type="match status" value="1"/>
</dbReference>
<gene>
    <name evidence="1" type="ORF">M8318_10545</name>
</gene>
<evidence type="ECO:0000313" key="1">
    <source>
        <dbReference type="EMBL" id="MCU6678107.1"/>
    </source>
</evidence>
<dbReference type="GO" id="GO:0003677">
    <property type="term" value="F:DNA binding"/>
    <property type="evidence" value="ECO:0007669"/>
    <property type="project" value="UniProtKB-KW"/>
</dbReference>
<keyword evidence="2" id="KW-1185">Reference proteome</keyword>
<dbReference type="EMBL" id="JAMHKS010000072">
    <property type="protein sequence ID" value="MCU6678107.1"/>
    <property type="molecule type" value="Genomic_DNA"/>
</dbReference>
<dbReference type="Proteomes" id="UP001062027">
    <property type="component" value="Unassembled WGS sequence"/>
</dbReference>
<protein>
    <submittedName>
        <fullName evidence="1">DNA-binding response regulator</fullName>
    </submittedName>
</protein>
<dbReference type="InterPro" id="IPR011006">
    <property type="entry name" value="CheY-like_superfamily"/>
</dbReference>
<dbReference type="RefSeq" id="WP_262662470.1">
    <property type="nucleotide sequence ID" value="NZ_JAMHKS010000072.1"/>
</dbReference>
<proteinExistence type="predicted"/>
<comment type="caution">
    <text evidence="1">The sequence shown here is derived from an EMBL/GenBank/DDBJ whole genome shotgun (WGS) entry which is preliminary data.</text>
</comment>
<sequence>MRINVRRYRRRRTGSDSIGFAHPPFSAPFFDRLVYLSQSINQRRKTDAPWLVLVTNDRFLCTGLQAGPFPLNHCRQFDTLTPAISAIQQWPSARLVVDMECRTLPLMDTLDSLRRLRLYPPYTPVHLLVRADDVDQRLFCRAAGPFNLIERQSSSALLQQKLSRNHRPVTSGGERFTREEWAILRLLTCGESLRNIACLCDRPYSRIVYRVGRIIDKLGLHRRQALLHLLHRLAG</sequence>
<dbReference type="InterPro" id="IPR016032">
    <property type="entry name" value="Sig_transdc_resp-reg_C-effctor"/>
</dbReference>